<protein>
    <recommendedName>
        <fullName evidence="3">Leucine-rich repeat domain-containing protein</fullName>
    </recommendedName>
</protein>
<dbReference type="InterPro" id="IPR032675">
    <property type="entry name" value="LRR_dom_sf"/>
</dbReference>
<evidence type="ECO:0008006" key="3">
    <source>
        <dbReference type="Google" id="ProtNLM"/>
    </source>
</evidence>
<dbReference type="EMBL" id="CP020472">
    <property type="protein sequence ID" value="ARD21391.1"/>
    <property type="molecule type" value="Genomic_DNA"/>
</dbReference>
<name>A0ABM6JKH2_9GAMM</name>
<organism evidence="1 2">
    <name type="scientific">Shewanella japonica</name>
    <dbReference type="NCBI Taxonomy" id="93973"/>
    <lineage>
        <taxon>Bacteria</taxon>
        <taxon>Pseudomonadati</taxon>
        <taxon>Pseudomonadota</taxon>
        <taxon>Gammaproteobacteria</taxon>
        <taxon>Alteromonadales</taxon>
        <taxon>Shewanellaceae</taxon>
        <taxon>Shewanella</taxon>
    </lineage>
</organism>
<evidence type="ECO:0000313" key="2">
    <source>
        <dbReference type="Proteomes" id="UP000191820"/>
    </source>
</evidence>
<dbReference type="RefSeq" id="WP_156003164.1">
    <property type="nucleotide sequence ID" value="NZ_CP020472.1"/>
</dbReference>
<dbReference type="Proteomes" id="UP000191820">
    <property type="component" value="Chromosome"/>
</dbReference>
<proteinExistence type="predicted"/>
<evidence type="ECO:0000313" key="1">
    <source>
        <dbReference type="EMBL" id="ARD21391.1"/>
    </source>
</evidence>
<reference evidence="1 2" key="1">
    <citation type="submission" date="2017-03" db="EMBL/GenBank/DDBJ databases">
        <title>Genome sequencing of Shewanella japonica KCTC 22435.</title>
        <authorList>
            <person name="Kim K.M."/>
        </authorList>
    </citation>
    <scope>NUCLEOTIDE SEQUENCE [LARGE SCALE GENOMIC DNA]</scope>
    <source>
        <strain evidence="1 2">KCTC 22435</strain>
    </source>
</reference>
<sequence length="179" mass="20442">MHIEYMRDKSKEMPIIENPLEITSMTIWHCNYLSFSQISECTNLEQLNVATLPEGDFNFLLKCTSLKFLSITHLPNISNLDSLSGLLELETLSLSTLPSWDASGKKTIVHSLEPLAKLPNLKFLELFGVVPEAVSLESLSIFQHLESARFSKYPKKILNQFYKQFEVSDNWAPEFEIAN</sequence>
<accession>A0ABM6JKH2</accession>
<gene>
    <name evidence="1" type="ORF">SJ2017_1060</name>
</gene>
<keyword evidence="2" id="KW-1185">Reference proteome</keyword>
<dbReference type="SUPFAM" id="SSF52047">
    <property type="entry name" value="RNI-like"/>
    <property type="match status" value="1"/>
</dbReference>
<dbReference type="Gene3D" id="3.80.10.10">
    <property type="entry name" value="Ribonuclease Inhibitor"/>
    <property type="match status" value="1"/>
</dbReference>